<dbReference type="AlphaFoldDB" id="A0AAY3ZW96"/>
<name>A0AAY3ZW96_9TELE</name>
<dbReference type="InterPro" id="IPR026797">
    <property type="entry name" value="HAUS_6"/>
</dbReference>
<dbReference type="Pfam" id="PF14661">
    <property type="entry name" value="HAUS6_N"/>
    <property type="match status" value="1"/>
</dbReference>
<dbReference type="GO" id="GO:1990498">
    <property type="term" value="C:mitotic spindle microtubule"/>
    <property type="evidence" value="ECO:0007669"/>
    <property type="project" value="TreeGrafter"/>
</dbReference>
<keyword evidence="3" id="KW-1185">Reference proteome</keyword>
<feature type="domain" description="HAUS augmin-like complex subunit 6 N-terminal" evidence="1">
    <location>
        <begin position="22"/>
        <end position="222"/>
    </location>
</feature>
<dbReference type="InterPro" id="IPR028163">
    <property type="entry name" value="HAUS_6_N"/>
</dbReference>
<sequence>MSFDNNMKKGLTGACFFPSYFSLKSNMFEKPNKEAFYIVTHFLLDKLNPSRTRDEFRCCWPVLDPKTDAEFRKVTFAWLQEIANEPGSVFPKILASYFLSPGGPKFIQVMLSLAKHVMLQEMKTFSTDGSWIPEAAAVPATSLQLELKRFQLVKRHFERAAVDQDRVIREYQHRAQILEKSIHELRADDSKYTDLLKHLEKIPKQETTKQLDMIQQVRSIWEEIEGILSTLEEERRVVDCVIQGHVDQYTLDGKDMNLKIPTILLERMEKLSHLVSFGGKLLIQMQMTQLCTIKFMYVVCIFLCLQSSMGKMYESGQPVFLRLLEILNEAVGLFSEERSQIVGPTAELRPETLQEKVLALNCALDTLKNMRRKLVKEAIPKAKSSIKQLEADWDKKWSDHLKHDPLTSFLSTDPALDFLSPLCPQSINLTHECGHNPSIFSQYPAKLPELLSQEECPQENQQIAAVEQTSTYISSEEPLTKSAPTMGLQEVVGLLPKPVTPFGMLPAETHPPDVPVTFITPSPMKVSLKKNSHKQKTSGMKKKPDILGLEYDNLANQFAEAVISSPDDCMKGQELEQFLNSLSDPFTTRKQLPRTPESLIMDVRNSWRKAMEEGTAEKHHGSGKLSETSHVASYKEVCQGALLLSESVETGSVSPGCSPPVCQQRSLHSTLPWDSSHLEALDSQNSSELIKFNIIHETLPVLPSNDSLLSTDDDGLNFSLEKERMEDTNLMEHNELVLPLVLSTSLGAETPLQAARRRLQAILAESSFKDHKEFPQNSFPLSPLPTQPALGPNDKIFSLDLDQLESPSHCKELSLPNLVDLNFVDDLLAQTHK</sequence>
<accession>A0AAY3ZW96</accession>
<reference evidence="2" key="2">
    <citation type="submission" date="2025-08" db="UniProtKB">
        <authorList>
            <consortium name="Ensembl"/>
        </authorList>
    </citation>
    <scope>IDENTIFICATION</scope>
</reference>
<organism evidence="2 3">
    <name type="scientific">Denticeps clupeoides</name>
    <name type="common">denticle herring</name>
    <dbReference type="NCBI Taxonomy" id="299321"/>
    <lineage>
        <taxon>Eukaryota</taxon>
        <taxon>Metazoa</taxon>
        <taxon>Chordata</taxon>
        <taxon>Craniata</taxon>
        <taxon>Vertebrata</taxon>
        <taxon>Euteleostomi</taxon>
        <taxon>Actinopterygii</taxon>
        <taxon>Neopterygii</taxon>
        <taxon>Teleostei</taxon>
        <taxon>Clupei</taxon>
        <taxon>Clupeiformes</taxon>
        <taxon>Denticipitoidei</taxon>
        <taxon>Denticipitidae</taxon>
        <taxon>Denticeps</taxon>
    </lineage>
</organism>
<evidence type="ECO:0000313" key="2">
    <source>
        <dbReference type="Ensembl" id="ENSDCDP00010001022.1"/>
    </source>
</evidence>
<dbReference type="GeneTree" id="ENSGT00390000008250"/>
<dbReference type="PANTHER" id="PTHR16151:SF2">
    <property type="entry name" value="HAUS AUGMIN-LIKE COMPLEX SUBUNIT 6"/>
    <property type="match status" value="1"/>
</dbReference>
<dbReference type="GO" id="GO:0008017">
    <property type="term" value="F:microtubule binding"/>
    <property type="evidence" value="ECO:0007669"/>
    <property type="project" value="TreeGrafter"/>
</dbReference>
<dbReference type="GO" id="GO:0051225">
    <property type="term" value="P:spindle assembly"/>
    <property type="evidence" value="ECO:0007669"/>
    <property type="project" value="InterPro"/>
</dbReference>
<dbReference type="PANTHER" id="PTHR16151">
    <property type="entry name" value="HAUS AUGMIN-LIKE COMPLEX SUBUNIT 6"/>
    <property type="match status" value="1"/>
</dbReference>
<evidence type="ECO:0000313" key="3">
    <source>
        <dbReference type="Proteomes" id="UP000694580"/>
    </source>
</evidence>
<dbReference type="GO" id="GO:0070652">
    <property type="term" value="C:HAUS complex"/>
    <property type="evidence" value="ECO:0007669"/>
    <property type="project" value="InterPro"/>
</dbReference>
<evidence type="ECO:0000259" key="1">
    <source>
        <dbReference type="Pfam" id="PF14661"/>
    </source>
</evidence>
<reference evidence="2" key="3">
    <citation type="submission" date="2025-09" db="UniProtKB">
        <authorList>
            <consortium name="Ensembl"/>
        </authorList>
    </citation>
    <scope>IDENTIFICATION</scope>
</reference>
<reference evidence="2 3" key="1">
    <citation type="submission" date="2020-06" db="EMBL/GenBank/DDBJ databases">
        <authorList>
            <consortium name="Wellcome Sanger Institute Data Sharing"/>
        </authorList>
    </citation>
    <scope>NUCLEOTIDE SEQUENCE [LARGE SCALE GENOMIC DNA]</scope>
</reference>
<gene>
    <name evidence="2" type="primary">HAUS6</name>
</gene>
<dbReference type="Proteomes" id="UP000694580">
    <property type="component" value="Chromosome 1"/>
</dbReference>
<dbReference type="Ensembl" id="ENSDCDT00010001074.1">
    <property type="protein sequence ID" value="ENSDCDP00010001022.1"/>
    <property type="gene ID" value="ENSDCDG00010000561.1"/>
</dbReference>
<protein>
    <recommendedName>
        <fullName evidence="1">HAUS augmin-like complex subunit 6 N-terminal domain-containing protein</fullName>
    </recommendedName>
</protein>
<proteinExistence type="predicted"/>